<feature type="region of interest" description="Disordered" evidence="1">
    <location>
        <begin position="93"/>
        <end position="147"/>
    </location>
</feature>
<proteinExistence type="predicted"/>
<dbReference type="RefSeq" id="XP_007746924.1">
    <property type="nucleotide sequence ID" value="XM_007748734.1"/>
</dbReference>
<evidence type="ECO:0000256" key="1">
    <source>
        <dbReference type="SAM" id="MobiDB-lite"/>
    </source>
</evidence>
<gene>
    <name evidence="2" type="ORF">A1O5_08150</name>
</gene>
<evidence type="ECO:0000313" key="3">
    <source>
        <dbReference type="Proteomes" id="UP000019471"/>
    </source>
</evidence>
<evidence type="ECO:0000313" key="2">
    <source>
        <dbReference type="EMBL" id="EXJ68358.1"/>
    </source>
</evidence>
<dbReference type="GeneID" id="19192851"/>
<dbReference type="Proteomes" id="UP000019471">
    <property type="component" value="Unassembled WGS sequence"/>
</dbReference>
<feature type="compositionally biased region" description="Polar residues" evidence="1">
    <location>
        <begin position="1"/>
        <end position="27"/>
    </location>
</feature>
<sequence>MAPLKESQNPVTGQSSNLQLAQSDTTHQPPPSVKNETDDNDPPAPDILQFLSNKEFTAWSEYLGKEKHEDYIQWKKSMIGEGHLQTINENAGIENKQGNDERPGIEEAPVSGLDGTNQKKMPEREQEQDLTFGTKEKHIVSTETKEN</sequence>
<keyword evidence="3" id="KW-1185">Reference proteome</keyword>
<reference evidence="2 3" key="1">
    <citation type="submission" date="2013-03" db="EMBL/GenBank/DDBJ databases">
        <title>The Genome Sequence of Cladophialophora psammophila CBS 110553.</title>
        <authorList>
            <consortium name="The Broad Institute Genomics Platform"/>
            <person name="Cuomo C."/>
            <person name="de Hoog S."/>
            <person name="Gorbushina A."/>
            <person name="Walker B."/>
            <person name="Young S.K."/>
            <person name="Zeng Q."/>
            <person name="Gargeya S."/>
            <person name="Fitzgerald M."/>
            <person name="Haas B."/>
            <person name="Abouelleil A."/>
            <person name="Allen A.W."/>
            <person name="Alvarado L."/>
            <person name="Arachchi H.M."/>
            <person name="Berlin A.M."/>
            <person name="Chapman S.B."/>
            <person name="Gainer-Dewar J."/>
            <person name="Goldberg J."/>
            <person name="Griggs A."/>
            <person name="Gujja S."/>
            <person name="Hansen M."/>
            <person name="Howarth C."/>
            <person name="Imamovic A."/>
            <person name="Ireland A."/>
            <person name="Larimer J."/>
            <person name="McCowan C."/>
            <person name="Murphy C."/>
            <person name="Pearson M."/>
            <person name="Poon T.W."/>
            <person name="Priest M."/>
            <person name="Roberts A."/>
            <person name="Saif S."/>
            <person name="Shea T."/>
            <person name="Sisk P."/>
            <person name="Sykes S."/>
            <person name="Wortman J."/>
            <person name="Nusbaum C."/>
            <person name="Birren B."/>
        </authorList>
    </citation>
    <scope>NUCLEOTIDE SEQUENCE [LARGE SCALE GENOMIC DNA]</scope>
    <source>
        <strain evidence="2 3">CBS 110553</strain>
    </source>
</reference>
<comment type="caution">
    <text evidence="2">The sequence shown here is derived from an EMBL/GenBank/DDBJ whole genome shotgun (WGS) entry which is preliminary data.</text>
</comment>
<feature type="region of interest" description="Disordered" evidence="1">
    <location>
        <begin position="1"/>
        <end position="47"/>
    </location>
</feature>
<dbReference type="OrthoDB" id="4144357at2759"/>
<dbReference type="HOGENOM" id="CLU_1767847_0_0_1"/>
<protein>
    <submittedName>
        <fullName evidence="2">Uncharacterized protein</fullName>
    </submittedName>
</protein>
<feature type="compositionally biased region" description="Basic and acidic residues" evidence="1">
    <location>
        <begin position="134"/>
        <end position="147"/>
    </location>
</feature>
<dbReference type="EMBL" id="AMGX01000013">
    <property type="protein sequence ID" value="EXJ68358.1"/>
    <property type="molecule type" value="Genomic_DNA"/>
</dbReference>
<accession>W9WKD5</accession>
<name>W9WKD5_9EURO</name>
<organism evidence="2 3">
    <name type="scientific">Cladophialophora psammophila CBS 110553</name>
    <dbReference type="NCBI Taxonomy" id="1182543"/>
    <lineage>
        <taxon>Eukaryota</taxon>
        <taxon>Fungi</taxon>
        <taxon>Dikarya</taxon>
        <taxon>Ascomycota</taxon>
        <taxon>Pezizomycotina</taxon>
        <taxon>Eurotiomycetes</taxon>
        <taxon>Chaetothyriomycetidae</taxon>
        <taxon>Chaetothyriales</taxon>
        <taxon>Herpotrichiellaceae</taxon>
        <taxon>Cladophialophora</taxon>
    </lineage>
</organism>
<dbReference type="AlphaFoldDB" id="W9WKD5"/>